<accession>A0A8T0TKY9</accession>
<evidence type="ECO:0000256" key="4">
    <source>
        <dbReference type="ARBA" id="ARBA00023180"/>
    </source>
</evidence>
<feature type="chain" id="PRO_5035807373" description="Bifunctional inhibitor/plant lipid transfer protein/seed storage helical domain-containing protein" evidence="6">
    <location>
        <begin position="28"/>
        <end position="190"/>
    </location>
</feature>
<dbReference type="InterPro" id="IPR036312">
    <property type="entry name" value="Bifun_inhib/LTP/seed_sf"/>
</dbReference>
<dbReference type="Pfam" id="PF14368">
    <property type="entry name" value="LTP_2"/>
    <property type="match status" value="1"/>
</dbReference>
<feature type="compositionally biased region" description="Low complexity" evidence="5">
    <location>
        <begin position="53"/>
        <end position="62"/>
    </location>
</feature>
<reference evidence="8" key="1">
    <citation type="submission" date="2020-05" db="EMBL/GenBank/DDBJ databases">
        <title>WGS assembly of Panicum virgatum.</title>
        <authorList>
            <person name="Lovell J.T."/>
            <person name="Jenkins J."/>
            <person name="Shu S."/>
            <person name="Juenger T.E."/>
            <person name="Schmutz J."/>
        </authorList>
    </citation>
    <scope>NUCLEOTIDE SEQUENCE</scope>
    <source>
        <strain evidence="8">AP13</strain>
    </source>
</reference>
<comment type="caution">
    <text evidence="8">The sequence shown here is derived from an EMBL/GenBank/DDBJ whole genome shotgun (WGS) entry which is preliminary data.</text>
</comment>
<dbReference type="SUPFAM" id="SSF47699">
    <property type="entry name" value="Bifunctional inhibitor/lipid-transfer protein/seed storage 2S albumin"/>
    <property type="match status" value="1"/>
</dbReference>
<dbReference type="Proteomes" id="UP000823388">
    <property type="component" value="Chromosome 4K"/>
</dbReference>
<name>A0A8T0TKY9_PANVG</name>
<evidence type="ECO:0000256" key="3">
    <source>
        <dbReference type="ARBA" id="ARBA00023157"/>
    </source>
</evidence>
<feature type="signal peptide" evidence="6">
    <location>
        <begin position="1"/>
        <end position="27"/>
    </location>
</feature>
<protein>
    <recommendedName>
        <fullName evidence="7">Bifunctional inhibitor/plant lipid transfer protein/seed storage helical domain-containing protein</fullName>
    </recommendedName>
</protein>
<proteinExistence type="inferred from homology"/>
<keyword evidence="9" id="KW-1185">Reference proteome</keyword>
<dbReference type="Gene3D" id="1.10.110.10">
    <property type="entry name" value="Plant lipid-transfer and hydrophobic proteins"/>
    <property type="match status" value="1"/>
</dbReference>
<keyword evidence="4" id="KW-0325">Glycoprotein</keyword>
<feature type="region of interest" description="Disordered" evidence="5">
    <location>
        <begin position="50"/>
        <end position="77"/>
    </location>
</feature>
<dbReference type="EMBL" id="CM029043">
    <property type="protein sequence ID" value="KAG2610328.1"/>
    <property type="molecule type" value="Genomic_DNA"/>
</dbReference>
<keyword evidence="2 6" id="KW-0732">Signal</keyword>
<dbReference type="PANTHER" id="PTHR33044">
    <property type="entry name" value="BIFUNCTIONAL INHIBITOR/LIPID-TRANSFER PROTEIN/SEED STORAGE 2S ALBUMIN SUPERFAMILY PROTEIN-RELATED"/>
    <property type="match status" value="1"/>
</dbReference>
<gene>
    <name evidence="8" type="ORF">PVAP13_4KG205600</name>
</gene>
<dbReference type="InterPro" id="IPR043325">
    <property type="entry name" value="LTSS"/>
</dbReference>
<evidence type="ECO:0000256" key="6">
    <source>
        <dbReference type="SAM" id="SignalP"/>
    </source>
</evidence>
<organism evidence="8 9">
    <name type="scientific">Panicum virgatum</name>
    <name type="common">Blackwell switchgrass</name>
    <dbReference type="NCBI Taxonomy" id="38727"/>
    <lineage>
        <taxon>Eukaryota</taxon>
        <taxon>Viridiplantae</taxon>
        <taxon>Streptophyta</taxon>
        <taxon>Embryophyta</taxon>
        <taxon>Tracheophyta</taxon>
        <taxon>Spermatophyta</taxon>
        <taxon>Magnoliopsida</taxon>
        <taxon>Liliopsida</taxon>
        <taxon>Poales</taxon>
        <taxon>Poaceae</taxon>
        <taxon>PACMAD clade</taxon>
        <taxon>Panicoideae</taxon>
        <taxon>Panicodae</taxon>
        <taxon>Paniceae</taxon>
        <taxon>Panicinae</taxon>
        <taxon>Panicum</taxon>
        <taxon>Panicum sect. Hiantes</taxon>
    </lineage>
</organism>
<feature type="domain" description="Bifunctional inhibitor/plant lipid transfer protein/seed storage helical" evidence="7">
    <location>
        <begin position="72"/>
        <end position="157"/>
    </location>
</feature>
<evidence type="ECO:0000313" key="8">
    <source>
        <dbReference type="EMBL" id="KAG2610328.1"/>
    </source>
</evidence>
<evidence type="ECO:0000256" key="2">
    <source>
        <dbReference type="ARBA" id="ARBA00022729"/>
    </source>
</evidence>
<sequence>MASGKLIALLFALAAVAAMATVQPSEARIQGLDSLERRQDADQVLRASTFHDAAPSPSSPGGVVPPQPATRSAPPPPALTECMTPLIGMVPCMDYLTNLTVLAPPAACCDGLKAVIRDAPICLCHGMNGSMNSLVMPRHIDPVRMIILPLACGAVLPLQTLFSCNTQHVPPIMPPMPAPAPANDAPAASP</sequence>
<dbReference type="InterPro" id="IPR016140">
    <property type="entry name" value="Bifunc_inhib/LTP/seed_store"/>
</dbReference>
<evidence type="ECO:0000313" key="9">
    <source>
        <dbReference type="Proteomes" id="UP000823388"/>
    </source>
</evidence>
<evidence type="ECO:0000259" key="7">
    <source>
        <dbReference type="Pfam" id="PF14368"/>
    </source>
</evidence>
<evidence type="ECO:0000256" key="1">
    <source>
        <dbReference type="ARBA" id="ARBA00009748"/>
    </source>
</evidence>
<dbReference type="CDD" id="cd00010">
    <property type="entry name" value="AAI_LTSS"/>
    <property type="match status" value="1"/>
</dbReference>
<feature type="compositionally biased region" description="Pro residues" evidence="5">
    <location>
        <begin position="63"/>
        <end position="77"/>
    </location>
</feature>
<dbReference type="AlphaFoldDB" id="A0A8T0TKY9"/>
<keyword evidence="3" id="KW-1015">Disulfide bond</keyword>
<comment type="similarity">
    <text evidence="1">Belongs to the plant LTP family.</text>
</comment>
<evidence type="ECO:0000256" key="5">
    <source>
        <dbReference type="SAM" id="MobiDB-lite"/>
    </source>
</evidence>